<dbReference type="GO" id="GO:0016627">
    <property type="term" value="F:oxidoreductase activity, acting on the CH-CH group of donors"/>
    <property type="evidence" value="ECO:0007669"/>
    <property type="project" value="InterPro"/>
</dbReference>
<dbReference type="Proteomes" id="UP000259273">
    <property type="component" value="Unassembled WGS sequence"/>
</dbReference>
<dbReference type="GO" id="GO:0050660">
    <property type="term" value="F:flavin adenine dinucleotide binding"/>
    <property type="evidence" value="ECO:0007669"/>
    <property type="project" value="InterPro"/>
</dbReference>
<comment type="caution">
    <text evidence="2">The sequence shown here is derived from an EMBL/GenBank/DDBJ whole genome shotgun (WGS) entry which is preliminary data.</text>
</comment>
<keyword evidence="2" id="KW-0560">Oxidoreductase</keyword>
<feature type="non-terminal residue" evidence="2">
    <location>
        <position position="81"/>
    </location>
</feature>
<sequence length="81" mass="9259">MNDIDRLYASARKMVPALRERQTEAASLGHLPEATVREMQDAGFFRIMQPARFGGYEMEPEVFFRVQMTLAEGCMSTAWVL</sequence>
<dbReference type="GO" id="GO:0004497">
    <property type="term" value="F:monooxygenase activity"/>
    <property type="evidence" value="ECO:0007669"/>
    <property type="project" value="UniProtKB-KW"/>
</dbReference>
<dbReference type="EMBL" id="DMND01000078">
    <property type="protein sequence ID" value="HAN27149.1"/>
    <property type="molecule type" value="Genomic_DNA"/>
</dbReference>
<name>A0A3C1KK89_9GAMM</name>
<proteinExistence type="predicted"/>
<feature type="domain" description="Acyl-CoA dehydrogenase/oxidase N-terminal" evidence="1">
    <location>
        <begin position="19"/>
        <end position="79"/>
    </location>
</feature>
<organism evidence="2 3">
    <name type="scientific">Haliea salexigens</name>
    <dbReference type="NCBI Taxonomy" id="287487"/>
    <lineage>
        <taxon>Bacteria</taxon>
        <taxon>Pseudomonadati</taxon>
        <taxon>Pseudomonadota</taxon>
        <taxon>Gammaproteobacteria</taxon>
        <taxon>Cellvibrionales</taxon>
        <taxon>Halieaceae</taxon>
        <taxon>Haliea</taxon>
    </lineage>
</organism>
<dbReference type="InterPro" id="IPR009100">
    <property type="entry name" value="AcylCoA_DH/oxidase_NM_dom_sf"/>
</dbReference>
<dbReference type="InterPro" id="IPR013786">
    <property type="entry name" value="AcylCoA_DH/ox_N"/>
</dbReference>
<accession>A0A3C1KK89</accession>
<keyword evidence="2" id="KW-0503">Monooxygenase</keyword>
<gene>
    <name evidence="2" type="ORF">DCP75_05420</name>
</gene>
<dbReference type="SUPFAM" id="SSF56645">
    <property type="entry name" value="Acyl-CoA dehydrogenase NM domain-like"/>
    <property type="match status" value="1"/>
</dbReference>
<reference evidence="2 3" key="1">
    <citation type="journal article" date="2018" name="Nat. Biotechnol.">
        <title>A standardized bacterial taxonomy based on genome phylogeny substantially revises the tree of life.</title>
        <authorList>
            <person name="Parks D.H."/>
            <person name="Chuvochina M."/>
            <person name="Waite D.W."/>
            <person name="Rinke C."/>
            <person name="Skarshewski A."/>
            <person name="Chaumeil P.A."/>
            <person name="Hugenholtz P."/>
        </authorList>
    </citation>
    <scope>NUCLEOTIDE SEQUENCE [LARGE SCALE GENOMIC DNA]</scope>
    <source>
        <strain evidence="2">UBA9158</strain>
    </source>
</reference>
<evidence type="ECO:0000313" key="2">
    <source>
        <dbReference type="EMBL" id="HAN27149.1"/>
    </source>
</evidence>
<evidence type="ECO:0000313" key="3">
    <source>
        <dbReference type="Proteomes" id="UP000259273"/>
    </source>
</evidence>
<dbReference type="Pfam" id="PF02771">
    <property type="entry name" value="Acyl-CoA_dh_N"/>
    <property type="match status" value="1"/>
</dbReference>
<evidence type="ECO:0000259" key="1">
    <source>
        <dbReference type="Pfam" id="PF02771"/>
    </source>
</evidence>
<dbReference type="Gene3D" id="1.10.540.10">
    <property type="entry name" value="Acyl-CoA dehydrogenase/oxidase, N-terminal domain"/>
    <property type="match status" value="1"/>
</dbReference>
<dbReference type="AlphaFoldDB" id="A0A3C1KK89"/>
<protein>
    <submittedName>
        <fullName evidence="2">Flavin-dependent monooxygenase</fullName>
    </submittedName>
</protein>
<dbReference type="InterPro" id="IPR037069">
    <property type="entry name" value="AcylCoA_DH/ox_N_sf"/>
</dbReference>